<dbReference type="CDD" id="cd02523">
    <property type="entry name" value="PC_cytidylyltransferase"/>
    <property type="match status" value="1"/>
</dbReference>
<accession>A0ABU0CRL0</accession>
<feature type="domain" description="MobA-like NTP transferase" evidence="3">
    <location>
        <begin position="3"/>
        <end position="125"/>
    </location>
</feature>
<name>A0ABU0CRL0_9BACI</name>
<keyword evidence="4" id="KW-0418">Kinase</keyword>
<sequence length="236" mass="26945">MKVVILAAGIGSRLYPETADKPKAMISIKDRPLIHYQVDSVLKAGFSYEDIYVLGGYQFDKIKEYFSGTNINYIYNEHYESMNNIYSFLLTKQIGENILLINSDDFYDQRMIALLLEDPNPTAILVDQQKTLTEEAMRVKIADNRIQLINKKIPLSEADGEYIGISKLGKNELQTLYQKAEQMIDQGQTNAWYENVYEACAQKIAIRPVDTKGYPWIEIDDFNDLAAAKQIAHAIL</sequence>
<dbReference type="RefSeq" id="WP_307336979.1">
    <property type="nucleotide sequence ID" value="NZ_JAUSUQ010000004.1"/>
</dbReference>
<dbReference type="InterPro" id="IPR025877">
    <property type="entry name" value="MobA-like_NTP_Trfase"/>
</dbReference>
<dbReference type="Proteomes" id="UP001232445">
    <property type="component" value="Unassembled WGS sequence"/>
</dbReference>
<keyword evidence="1" id="KW-0808">Transferase</keyword>
<dbReference type="InterPro" id="IPR029044">
    <property type="entry name" value="Nucleotide-diphossugar_trans"/>
</dbReference>
<evidence type="ECO:0000256" key="1">
    <source>
        <dbReference type="ARBA" id="ARBA00022679"/>
    </source>
</evidence>
<gene>
    <name evidence="4" type="ORF">J2S00_001292</name>
</gene>
<evidence type="ECO:0000256" key="2">
    <source>
        <dbReference type="ARBA" id="ARBA00022695"/>
    </source>
</evidence>
<dbReference type="InterPro" id="IPR050065">
    <property type="entry name" value="GlmU-like"/>
</dbReference>
<protein>
    <submittedName>
        <fullName evidence="4">Choline kinase</fullName>
    </submittedName>
</protein>
<evidence type="ECO:0000313" key="5">
    <source>
        <dbReference type="Proteomes" id="UP001232445"/>
    </source>
</evidence>
<proteinExistence type="predicted"/>
<evidence type="ECO:0000259" key="3">
    <source>
        <dbReference type="Pfam" id="PF12804"/>
    </source>
</evidence>
<keyword evidence="2" id="KW-0548">Nucleotidyltransferase</keyword>
<reference evidence="4 5" key="1">
    <citation type="submission" date="2023-07" db="EMBL/GenBank/DDBJ databases">
        <title>Genomic Encyclopedia of Type Strains, Phase IV (KMG-IV): sequencing the most valuable type-strain genomes for metagenomic binning, comparative biology and taxonomic classification.</title>
        <authorList>
            <person name="Goeker M."/>
        </authorList>
    </citation>
    <scope>NUCLEOTIDE SEQUENCE [LARGE SCALE GENOMIC DNA]</scope>
    <source>
        <strain evidence="4 5">DSM 17740</strain>
    </source>
</reference>
<dbReference type="Pfam" id="PF12804">
    <property type="entry name" value="NTP_transf_3"/>
    <property type="match status" value="1"/>
</dbReference>
<dbReference type="PANTHER" id="PTHR43584">
    <property type="entry name" value="NUCLEOTIDYL TRANSFERASE"/>
    <property type="match status" value="1"/>
</dbReference>
<organism evidence="4 5">
    <name type="scientific">Caldalkalibacillus uzonensis</name>
    <dbReference type="NCBI Taxonomy" id="353224"/>
    <lineage>
        <taxon>Bacteria</taxon>
        <taxon>Bacillati</taxon>
        <taxon>Bacillota</taxon>
        <taxon>Bacilli</taxon>
        <taxon>Bacillales</taxon>
        <taxon>Bacillaceae</taxon>
        <taxon>Caldalkalibacillus</taxon>
    </lineage>
</organism>
<dbReference type="EMBL" id="JAUSUQ010000004">
    <property type="protein sequence ID" value="MDQ0338506.1"/>
    <property type="molecule type" value="Genomic_DNA"/>
</dbReference>
<evidence type="ECO:0000313" key="4">
    <source>
        <dbReference type="EMBL" id="MDQ0338506.1"/>
    </source>
</evidence>
<dbReference type="SUPFAM" id="SSF53448">
    <property type="entry name" value="Nucleotide-diphospho-sugar transferases"/>
    <property type="match status" value="1"/>
</dbReference>
<keyword evidence="5" id="KW-1185">Reference proteome</keyword>
<dbReference type="PANTHER" id="PTHR43584:SF8">
    <property type="entry name" value="N-ACETYLMURAMATE ALPHA-1-PHOSPHATE URIDYLYLTRANSFERASE"/>
    <property type="match status" value="1"/>
</dbReference>
<dbReference type="GO" id="GO:0016301">
    <property type="term" value="F:kinase activity"/>
    <property type="evidence" value="ECO:0007669"/>
    <property type="project" value="UniProtKB-KW"/>
</dbReference>
<dbReference type="Gene3D" id="3.90.550.10">
    <property type="entry name" value="Spore Coat Polysaccharide Biosynthesis Protein SpsA, Chain A"/>
    <property type="match status" value="1"/>
</dbReference>
<comment type="caution">
    <text evidence="4">The sequence shown here is derived from an EMBL/GenBank/DDBJ whole genome shotgun (WGS) entry which is preliminary data.</text>
</comment>